<dbReference type="PANTHER" id="PTHR34989">
    <property type="entry name" value="PROTEIN HDED"/>
    <property type="match status" value="1"/>
</dbReference>
<dbReference type="EMBL" id="WRPP01000002">
    <property type="protein sequence ID" value="MVU78606.1"/>
    <property type="molecule type" value="Genomic_DNA"/>
</dbReference>
<evidence type="ECO:0000313" key="3">
    <source>
        <dbReference type="Proteomes" id="UP000466794"/>
    </source>
</evidence>
<feature type="transmembrane region" description="Helical" evidence="1">
    <location>
        <begin position="135"/>
        <end position="152"/>
    </location>
</feature>
<keyword evidence="1" id="KW-0812">Transmembrane</keyword>
<dbReference type="Proteomes" id="UP000466794">
    <property type="component" value="Unassembled WGS sequence"/>
</dbReference>
<feature type="transmembrane region" description="Helical" evidence="1">
    <location>
        <begin position="99"/>
        <end position="123"/>
    </location>
</feature>
<evidence type="ECO:0000256" key="1">
    <source>
        <dbReference type="SAM" id="Phobius"/>
    </source>
</evidence>
<dbReference type="InterPro" id="IPR005325">
    <property type="entry name" value="DUF308_memb"/>
</dbReference>
<dbReference type="Pfam" id="PF03729">
    <property type="entry name" value="DUF308"/>
    <property type="match status" value="2"/>
</dbReference>
<proteinExistence type="predicted"/>
<dbReference type="PANTHER" id="PTHR34989:SF1">
    <property type="entry name" value="PROTEIN HDED"/>
    <property type="match status" value="1"/>
</dbReference>
<feature type="transmembrane region" description="Helical" evidence="1">
    <location>
        <begin position="21"/>
        <end position="39"/>
    </location>
</feature>
<protein>
    <submittedName>
        <fullName evidence="2">DUF308 domain-containing protein</fullName>
    </submittedName>
</protein>
<dbReference type="GO" id="GO:0005886">
    <property type="term" value="C:plasma membrane"/>
    <property type="evidence" value="ECO:0007669"/>
    <property type="project" value="TreeGrafter"/>
</dbReference>
<feature type="transmembrane region" description="Helical" evidence="1">
    <location>
        <begin position="73"/>
        <end position="93"/>
    </location>
</feature>
<evidence type="ECO:0000313" key="2">
    <source>
        <dbReference type="EMBL" id="MVU78606.1"/>
    </source>
</evidence>
<keyword evidence="3" id="KW-1185">Reference proteome</keyword>
<dbReference type="PROSITE" id="PS51257">
    <property type="entry name" value="PROKAR_LIPOPROTEIN"/>
    <property type="match status" value="1"/>
</dbReference>
<reference evidence="2 3" key="1">
    <citation type="submission" date="2019-12" db="EMBL/GenBank/DDBJ databases">
        <title>Nocardia sp. nov. ET3-3 isolated from soil.</title>
        <authorList>
            <person name="Kanchanasin P."/>
            <person name="Tanasupawat S."/>
            <person name="Yuki M."/>
            <person name="Kudo T."/>
        </authorList>
    </citation>
    <scope>NUCLEOTIDE SEQUENCE [LARGE SCALE GENOMIC DNA]</scope>
    <source>
        <strain evidence="2 3">ET3-3</strain>
    </source>
</reference>
<dbReference type="AlphaFoldDB" id="A0A7K1UW39"/>
<organism evidence="2 3">
    <name type="scientific">Nocardia terrae</name>
    <dbReference type="NCBI Taxonomy" id="2675851"/>
    <lineage>
        <taxon>Bacteria</taxon>
        <taxon>Bacillati</taxon>
        <taxon>Actinomycetota</taxon>
        <taxon>Actinomycetes</taxon>
        <taxon>Mycobacteriales</taxon>
        <taxon>Nocardiaceae</taxon>
        <taxon>Nocardia</taxon>
    </lineage>
</organism>
<feature type="transmembrane region" description="Helical" evidence="1">
    <location>
        <begin position="158"/>
        <end position="178"/>
    </location>
</feature>
<keyword evidence="1" id="KW-0472">Membrane</keyword>
<accession>A0A7K1UW39</accession>
<feature type="transmembrane region" description="Helical" evidence="1">
    <location>
        <begin position="45"/>
        <end position="66"/>
    </location>
</feature>
<comment type="caution">
    <text evidence="2">The sequence shown here is derived from an EMBL/GenBank/DDBJ whole genome shotgun (WGS) entry which is preliminary data.</text>
</comment>
<dbReference type="InterPro" id="IPR052712">
    <property type="entry name" value="Acid_resist_chaperone_HdeD"/>
</dbReference>
<sequence length="188" mass="19639">MPAHRIEGRTEVFPDWAWQSLVVTGGCSAMLGVVLAVWPDKSVTVAGILFGLVLVASAAMQLVVAFGARIRTALKVLEVASAIIALGLAAWSFSSGESVALLSIWIGMGWTVRGIVLAIVAVWSEQFQGAGRLELVGLATMAAGLVVVVVPFESMTTLSIAVGLLTIALGVSEILLGARLEREAVERV</sequence>
<name>A0A7K1UW39_9NOCA</name>
<gene>
    <name evidence="2" type="ORF">GPX89_15290</name>
</gene>
<dbReference type="RefSeq" id="WP_157388050.1">
    <property type="nucleotide sequence ID" value="NZ_WRPP01000002.1"/>
</dbReference>
<keyword evidence="1" id="KW-1133">Transmembrane helix</keyword>